<feature type="non-terminal residue" evidence="2">
    <location>
        <position position="1"/>
    </location>
</feature>
<dbReference type="Proteomes" id="UP000249497">
    <property type="component" value="Unassembled WGS sequence"/>
</dbReference>
<organism evidence="2 3">
    <name type="scientific">Aspergillus japonicus CBS 114.51</name>
    <dbReference type="NCBI Taxonomy" id="1448312"/>
    <lineage>
        <taxon>Eukaryota</taxon>
        <taxon>Fungi</taxon>
        <taxon>Dikarya</taxon>
        <taxon>Ascomycota</taxon>
        <taxon>Pezizomycotina</taxon>
        <taxon>Eurotiomycetes</taxon>
        <taxon>Eurotiomycetidae</taxon>
        <taxon>Eurotiales</taxon>
        <taxon>Aspergillaceae</taxon>
        <taxon>Aspergillus</taxon>
        <taxon>Aspergillus subgen. Circumdati</taxon>
    </lineage>
</organism>
<keyword evidence="3" id="KW-1185">Reference proteome</keyword>
<evidence type="ECO:0000313" key="2">
    <source>
        <dbReference type="EMBL" id="RAH76133.1"/>
    </source>
</evidence>
<reference evidence="2 3" key="1">
    <citation type="submission" date="2018-02" db="EMBL/GenBank/DDBJ databases">
        <title>The genomes of Aspergillus section Nigri reveals drivers in fungal speciation.</title>
        <authorList>
            <consortium name="DOE Joint Genome Institute"/>
            <person name="Vesth T.C."/>
            <person name="Nybo J."/>
            <person name="Theobald S."/>
            <person name="Brandl J."/>
            <person name="Frisvad J.C."/>
            <person name="Nielsen K.F."/>
            <person name="Lyhne E.K."/>
            <person name="Kogle M.E."/>
            <person name="Kuo A."/>
            <person name="Riley R."/>
            <person name="Clum A."/>
            <person name="Nolan M."/>
            <person name="Lipzen A."/>
            <person name="Salamov A."/>
            <person name="Henrissat B."/>
            <person name="Wiebenga A."/>
            <person name="De vries R.P."/>
            <person name="Grigoriev I.V."/>
            <person name="Mortensen U.H."/>
            <person name="Andersen M.R."/>
            <person name="Baker S.E."/>
        </authorList>
    </citation>
    <scope>NUCLEOTIDE SEQUENCE [LARGE SCALE GENOMIC DNA]</scope>
    <source>
        <strain evidence="2 3">CBS 114.51</strain>
    </source>
</reference>
<feature type="region of interest" description="Disordered" evidence="1">
    <location>
        <begin position="1"/>
        <end position="117"/>
    </location>
</feature>
<dbReference type="GeneID" id="37170989"/>
<evidence type="ECO:0000256" key="1">
    <source>
        <dbReference type="SAM" id="MobiDB-lite"/>
    </source>
</evidence>
<feature type="compositionally biased region" description="Low complexity" evidence="1">
    <location>
        <begin position="43"/>
        <end position="85"/>
    </location>
</feature>
<gene>
    <name evidence="2" type="ORF">BO86DRAFT_27856</name>
</gene>
<feature type="non-terminal residue" evidence="2">
    <location>
        <position position="273"/>
    </location>
</feature>
<name>A0A8T8WK90_ASPJA</name>
<evidence type="ECO:0000313" key="3">
    <source>
        <dbReference type="Proteomes" id="UP000249497"/>
    </source>
</evidence>
<sequence length="273" mass="30420">RRDPCRSSSPTPPSHFQIPGCPAYPANTNRKKMPRNLPWLLDTTTTTTSSSRSRSRTSTPQPRRAGATSSSAAAARTNAFKQTSSPPDPGSGGSRTRRRDFLRSSPTPPSSPIHRCPSEEYLIPGLQNDDIYMMVEDEFYSVAQSFTQHLHYAEYVRRKKEVKAQRQQQQQNATFQELIRRPTDGVTPLSEESKKRHAQEELAARQRVGLQTMNIRKRPVVSDDEEGSAQEEDEDGAWAGTSLHELMVSPRKNRSLVGVQGIRSATRAAAGFA</sequence>
<feature type="compositionally biased region" description="Acidic residues" evidence="1">
    <location>
        <begin position="222"/>
        <end position="236"/>
    </location>
</feature>
<dbReference type="AlphaFoldDB" id="A0A8T8WK90"/>
<proteinExistence type="predicted"/>
<protein>
    <submittedName>
        <fullName evidence="2">Uncharacterized protein</fullName>
    </submittedName>
</protein>
<dbReference type="RefSeq" id="XP_025522027.1">
    <property type="nucleotide sequence ID" value="XM_025667297.1"/>
</dbReference>
<feature type="region of interest" description="Disordered" evidence="1">
    <location>
        <begin position="219"/>
        <end position="240"/>
    </location>
</feature>
<dbReference type="EMBL" id="KZ824884">
    <property type="protein sequence ID" value="RAH76133.1"/>
    <property type="molecule type" value="Genomic_DNA"/>
</dbReference>
<dbReference type="OrthoDB" id="5374569at2759"/>
<accession>A0A8T8WK90</accession>